<dbReference type="EMBL" id="LZLC01000259">
    <property type="protein sequence ID" value="OBJ35766.1"/>
    <property type="molecule type" value="Genomic_DNA"/>
</dbReference>
<dbReference type="GO" id="GO:0045892">
    <property type="term" value="P:negative regulation of DNA-templated transcription"/>
    <property type="evidence" value="ECO:0007669"/>
    <property type="project" value="TreeGrafter"/>
</dbReference>
<dbReference type="InterPro" id="IPR014757">
    <property type="entry name" value="Tscrpt_reg_IclR_C"/>
</dbReference>
<dbReference type="STRING" id="56689.GCA_001291445_05110"/>
<evidence type="ECO:0000259" key="5">
    <source>
        <dbReference type="PROSITE" id="PS51077"/>
    </source>
</evidence>
<dbReference type="InterPro" id="IPR050707">
    <property type="entry name" value="HTH_MetabolicPath_Reg"/>
</dbReference>
<keyword evidence="3" id="KW-0804">Transcription</keyword>
<dbReference type="RefSeq" id="WP_064986499.1">
    <property type="nucleotide sequence ID" value="NZ_LZLC01000259.1"/>
</dbReference>
<evidence type="ECO:0000313" key="8">
    <source>
        <dbReference type="Proteomes" id="UP000093898"/>
    </source>
</evidence>
<name>A0A1A3GK25_MYCMU</name>
<dbReference type="Proteomes" id="UP000093898">
    <property type="component" value="Unassembled WGS sequence"/>
</dbReference>
<dbReference type="GO" id="GO:0003700">
    <property type="term" value="F:DNA-binding transcription factor activity"/>
    <property type="evidence" value="ECO:0007669"/>
    <property type="project" value="TreeGrafter"/>
</dbReference>
<organism evidence="7 8">
    <name type="scientific">Mycolicibacterium mucogenicum</name>
    <name type="common">Mycobacterium mucogenicum</name>
    <dbReference type="NCBI Taxonomy" id="56689"/>
    <lineage>
        <taxon>Bacteria</taxon>
        <taxon>Bacillati</taxon>
        <taxon>Actinomycetota</taxon>
        <taxon>Actinomycetes</taxon>
        <taxon>Mycobacteriales</taxon>
        <taxon>Mycobacteriaceae</taxon>
        <taxon>Mycolicibacterium</taxon>
    </lineage>
</organism>
<evidence type="ECO:0000259" key="6">
    <source>
        <dbReference type="PROSITE" id="PS51078"/>
    </source>
</evidence>
<feature type="region of interest" description="Disordered" evidence="4">
    <location>
        <begin position="253"/>
        <end position="272"/>
    </location>
</feature>
<dbReference type="OrthoDB" id="60629at2"/>
<dbReference type="InterPro" id="IPR036390">
    <property type="entry name" value="WH_DNA-bd_sf"/>
</dbReference>
<evidence type="ECO:0000256" key="3">
    <source>
        <dbReference type="ARBA" id="ARBA00023163"/>
    </source>
</evidence>
<keyword evidence="1" id="KW-0805">Transcription regulation</keyword>
<dbReference type="GO" id="GO:0003677">
    <property type="term" value="F:DNA binding"/>
    <property type="evidence" value="ECO:0007669"/>
    <property type="project" value="UniProtKB-KW"/>
</dbReference>
<proteinExistence type="predicted"/>
<evidence type="ECO:0000256" key="4">
    <source>
        <dbReference type="SAM" id="MobiDB-lite"/>
    </source>
</evidence>
<dbReference type="PROSITE" id="PS51077">
    <property type="entry name" value="HTH_ICLR"/>
    <property type="match status" value="1"/>
</dbReference>
<accession>A0A1A3GK25</accession>
<dbReference type="SMART" id="SM00346">
    <property type="entry name" value="HTH_ICLR"/>
    <property type="match status" value="1"/>
</dbReference>
<evidence type="ECO:0000256" key="2">
    <source>
        <dbReference type="ARBA" id="ARBA00023125"/>
    </source>
</evidence>
<dbReference type="InterPro" id="IPR036388">
    <property type="entry name" value="WH-like_DNA-bd_sf"/>
</dbReference>
<dbReference type="SUPFAM" id="SSF55781">
    <property type="entry name" value="GAF domain-like"/>
    <property type="match status" value="1"/>
</dbReference>
<evidence type="ECO:0000313" key="7">
    <source>
        <dbReference type="EMBL" id="OBJ35766.1"/>
    </source>
</evidence>
<gene>
    <name evidence="7" type="ORF">A5630_00430</name>
</gene>
<dbReference type="InterPro" id="IPR005471">
    <property type="entry name" value="Tscrpt_reg_IclR_N"/>
</dbReference>
<reference evidence="7 8" key="1">
    <citation type="submission" date="2016-06" db="EMBL/GenBank/DDBJ databases">
        <authorList>
            <person name="Kjaerup R.B."/>
            <person name="Dalgaard T.S."/>
            <person name="Juul-Madsen H.R."/>
        </authorList>
    </citation>
    <scope>NUCLEOTIDE SEQUENCE [LARGE SCALE GENOMIC DNA]</scope>
    <source>
        <strain evidence="7 8">1127319.6</strain>
    </source>
</reference>
<dbReference type="SUPFAM" id="SSF46785">
    <property type="entry name" value="Winged helix' DNA-binding domain"/>
    <property type="match status" value="1"/>
</dbReference>
<sequence>MTTTVVNRGETPIAAIDRMSLVLDAFDGKTPLTMVQIVHRTGLPRSSVHRMLERLVHLRWLRREGFDYELGTRLVELGSLALHQGRIHQAALPLLRSLQRATGLVVHLAVLDGSDVICLERIGDHLSDLVHTSVGNRVPAHCTALGKAILAESDCTEVDFSKRQTRFSITVTQQLAAELTKTRERGVAFDREESLLGIGCVAAAIGLPGQPLAAVSVCGPIDRITLDQRLAAPVRITASRIWRNIEFGPHQGGSRTLQAVHRRSSVSRWATP</sequence>
<dbReference type="AlphaFoldDB" id="A0A1A3GK25"/>
<feature type="domain" description="HTH iclR-type" evidence="5">
    <location>
        <begin position="13"/>
        <end position="72"/>
    </location>
</feature>
<dbReference type="InterPro" id="IPR029016">
    <property type="entry name" value="GAF-like_dom_sf"/>
</dbReference>
<comment type="caution">
    <text evidence="7">The sequence shown here is derived from an EMBL/GenBank/DDBJ whole genome shotgun (WGS) entry which is preliminary data.</text>
</comment>
<feature type="domain" description="IclR-ED" evidence="6">
    <location>
        <begin position="73"/>
        <end position="247"/>
    </location>
</feature>
<dbReference type="PROSITE" id="PS51078">
    <property type="entry name" value="ICLR_ED"/>
    <property type="match status" value="1"/>
</dbReference>
<dbReference type="PANTHER" id="PTHR30136:SF24">
    <property type="entry name" value="HTH-TYPE TRANSCRIPTIONAL REPRESSOR ALLR"/>
    <property type="match status" value="1"/>
</dbReference>
<keyword evidence="2" id="KW-0238">DNA-binding</keyword>
<dbReference type="Gene3D" id="3.30.450.40">
    <property type="match status" value="1"/>
</dbReference>
<protein>
    <submittedName>
        <fullName evidence="7">IclR family transcriptional regulator</fullName>
    </submittedName>
</protein>
<evidence type="ECO:0000256" key="1">
    <source>
        <dbReference type="ARBA" id="ARBA00023015"/>
    </source>
</evidence>
<dbReference type="Pfam" id="PF09339">
    <property type="entry name" value="HTH_IclR"/>
    <property type="match status" value="1"/>
</dbReference>
<dbReference type="Gene3D" id="1.10.10.10">
    <property type="entry name" value="Winged helix-like DNA-binding domain superfamily/Winged helix DNA-binding domain"/>
    <property type="match status" value="1"/>
</dbReference>
<dbReference type="PANTHER" id="PTHR30136">
    <property type="entry name" value="HELIX-TURN-HELIX TRANSCRIPTIONAL REGULATOR, ICLR FAMILY"/>
    <property type="match status" value="1"/>
</dbReference>
<dbReference type="Pfam" id="PF01614">
    <property type="entry name" value="IclR_C"/>
    <property type="match status" value="1"/>
</dbReference>